<comment type="caution">
    <text evidence="1">The sequence shown here is derived from an EMBL/GenBank/DDBJ whole genome shotgun (WGS) entry which is preliminary data.</text>
</comment>
<evidence type="ECO:0000313" key="1">
    <source>
        <dbReference type="EMBL" id="MEE2034296.1"/>
    </source>
</evidence>
<reference evidence="1 2" key="1">
    <citation type="submission" date="2023-08" db="EMBL/GenBank/DDBJ databases">
        <authorList>
            <person name="Girao M."/>
            <person name="Carvalho M.F."/>
        </authorList>
    </citation>
    <scope>NUCLEOTIDE SEQUENCE [LARGE SCALE GENOMIC DNA]</scope>
    <source>
        <strain evidence="1 2">CC-R104</strain>
    </source>
</reference>
<sequence length="73" mass="8075">MQAPTLVMSLLADQAAFAEDSRLMWQALPGDRADLIEMRGLNHYLVDQPDGLADVVGRLTRWIHSTVLEGARA</sequence>
<dbReference type="Gene3D" id="3.40.50.1820">
    <property type="entry name" value="alpha/beta hydrolase"/>
    <property type="match status" value="1"/>
</dbReference>
<proteinExistence type="predicted"/>
<name>A0ABU7JWA3_9NOCA</name>
<evidence type="ECO:0000313" key="2">
    <source>
        <dbReference type="Proteomes" id="UP001331936"/>
    </source>
</evidence>
<dbReference type="SUPFAM" id="SSF53474">
    <property type="entry name" value="alpha/beta-Hydrolases"/>
    <property type="match status" value="1"/>
</dbReference>
<keyword evidence="2" id="KW-1185">Reference proteome</keyword>
<dbReference type="Proteomes" id="UP001331936">
    <property type="component" value="Unassembled WGS sequence"/>
</dbReference>
<accession>A0ABU7JWA3</accession>
<dbReference type="EMBL" id="JAUZMZ010000134">
    <property type="protein sequence ID" value="MEE2034296.1"/>
    <property type="molecule type" value="Genomic_DNA"/>
</dbReference>
<dbReference type="InterPro" id="IPR029058">
    <property type="entry name" value="AB_hydrolase_fold"/>
</dbReference>
<protein>
    <recommendedName>
        <fullName evidence="3">Alpha/beta hydrolase</fullName>
    </recommendedName>
</protein>
<gene>
    <name evidence="1" type="ORF">Q8814_19620</name>
</gene>
<evidence type="ECO:0008006" key="3">
    <source>
        <dbReference type="Google" id="ProtNLM"/>
    </source>
</evidence>
<dbReference type="RefSeq" id="WP_330153668.1">
    <property type="nucleotide sequence ID" value="NZ_JAUZMZ010000134.1"/>
</dbReference>
<organism evidence="1 2">
    <name type="scientific">Rhodococcus chondri</name>
    <dbReference type="NCBI Taxonomy" id="3065941"/>
    <lineage>
        <taxon>Bacteria</taxon>
        <taxon>Bacillati</taxon>
        <taxon>Actinomycetota</taxon>
        <taxon>Actinomycetes</taxon>
        <taxon>Mycobacteriales</taxon>
        <taxon>Nocardiaceae</taxon>
        <taxon>Rhodococcus</taxon>
    </lineage>
</organism>